<protein>
    <recommendedName>
        <fullName evidence="2">DUF1285 domain-containing protein</fullName>
    </recommendedName>
</protein>
<sequence length="159" mass="18579">MTETDTKDMAPCLIFIDKEGVWHHKGVEMVRRDFIRLFYQNMELDPDGCYVINWGGKPCYVEVEDTAFVVRNVHYVEDSKGEEDRFVLSLSDDTNEDLMPETLYVGDNNVMYCSVKNAVFPARFNRTAYYELVKHIEEKNDSYYLPVSGRDYEIKGISE</sequence>
<organism evidence="1">
    <name type="scientific">uncultured Desulfobacterium sp</name>
    <dbReference type="NCBI Taxonomy" id="201089"/>
    <lineage>
        <taxon>Bacteria</taxon>
        <taxon>Pseudomonadati</taxon>
        <taxon>Thermodesulfobacteriota</taxon>
        <taxon>Desulfobacteria</taxon>
        <taxon>Desulfobacterales</taxon>
        <taxon>Desulfobacteriaceae</taxon>
        <taxon>Desulfobacterium</taxon>
        <taxon>environmental samples</taxon>
    </lineage>
</organism>
<dbReference type="EMBL" id="OJIN01000014">
    <property type="protein sequence ID" value="SPD71924.1"/>
    <property type="molecule type" value="Genomic_DNA"/>
</dbReference>
<gene>
    <name evidence="1" type="ORF">PITCH_A1100023</name>
</gene>
<reference evidence="1" key="1">
    <citation type="submission" date="2018-01" db="EMBL/GenBank/DDBJ databases">
        <authorList>
            <person name="Regsiter A."/>
            <person name="William W."/>
        </authorList>
    </citation>
    <scope>NUCLEOTIDE SEQUENCE</scope>
    <source>
        <strain evidence="1">TRIP AH-1</strain>
    </source>
</reference>
<dbReference type="AlphaFoldDB" id="A0A445MR15"/>
<evidence type="ECO:0008006" key="2">
    <source>
        <dbReference type="Google" id="ProtNLM"/>
    </source>
</evidence>
<accession>A0A445MR15</accession>
<dbReference type="Gene3D" id="3.10.540.10">
    <property type="entry name" value="duf1285 like domain"/>
    <property type="match status" value="1"/>
</dbReference>
<proteinExistence type="predicted"/>
<name>A0A445MR15_9BACT</name>
<evidence type="ECO:0000313" key="1">
    <source>
        <dbReference type="EMBL" id="SPD71924.1"/>
    </source>
</evidence>